<protein>
    <submittedName>
        <fullName evidence="3">DUF2167 domain-containing protein</fullName>
    </submittedName>
</protein>
<feature type="chain" id="PRO_5045428706" evidence="2">
    <location>
        <begin position="23"/>
        <end position="301"/>
    </location>
</feature>
<keyword evidence="1" id="KW-1133">Transmembrane helix</keyword>
<keyword evidence="1" id="KW-0472">Membrane</keyword>
<gene>
    <name evidence="3" type="ORF">IV454_05645</name>
</gene>
<dbReference type="InterPro" id="IPR018682">
    <property type="entry name" value="DUF2167_membr"/>
</dbReference>
<dbReference type="Pfam" id="PF09935">
    <property type="entry name" value="DUF2167"/>
    <property type="match status" value="1"/>
</dbReference>
<dbReference type="EMBL" id="CP065053">
    <property type="protein sequence ID" value="QPI51035.1"/>
    <property type="molecule type" value="Genomic_DNA"/>
</dbReference>
<feature type="signal peptide" evidence="2">
    <location>
        <begin position="1"/>
        <end position="22"/>
    </location>
</feature>
<name>A0AA49A9V5_9BURK</name>
<sequence>MFKHLSLALFLLALGCMTGAHAQAPGADKAVSAEQFAASLTPQSGKIDLPGGLATLNLPDSFRYLTPADAERVLVQAWGNPPGHKSLGMIVPASGVMGKDGWGVIITYEDDGHVKDSDADTIKYDELLKDMQEAVLEGNKERKTQGYAAMQLVGWAEKPSYEKNTHKMFWAKELSITGEAEHSLNYNIRVLGRKGVLVLNAIATMDQIASIRQEMSKVTAFSDFTPGNRYADYNPATDKMAEYGLAALVAGGVASKLGLFGKLLALLLAFKKLIIIAVGGAGMAVVNFFRGKRDDKVDLSK</sequence>
<evidence type="ECO:0000256" key="1">
    <source>
        <dbReference type="SAM" id="Phobius"/>
    </source>
</evidence>
<keyword evidence="4" id="KW-1185">Reference proteome</keyword>
<proteinExistence type="predicted"/>
<keyword evidence="2" id="KW-0732">Signal</keyword>
<dbReference type="Proteomes" id="UP000662888">
    <property type="component" value="Chromosome"/>
</dbReference>
<organism evidence="3 4">
    <name type="scientific">Massilia antarctica</name>
    <dbReference type="NCBI Taxonomy" id="2765360"/>
    <lineage>
        <taxon>Bacteria</taxon>
        <taxon>Pseudomonadati</taxon>
        <taxon>Pseudomonadota</taxon>
        <taxon>Betaproteobacteria</taxon>
        <taxon>Burkholderiales</taxon>
        <taxon>Oxalobacteraceae</taxon>
        <taxon>Telluria group</taxon>
        <taxon>Massilia</taxon>
    </lineage>
</organism>
<evidence type="ECO:0000256" key="2">
    <source>
        <dbReference type="SAM" id="SignalP"/>
    </source>
</evidence>
<accession>A0AA49A9V5</accession>
<evidence type="ECO:0000313" key="4">
    <source>
        <dbReference type="Proteomes" id="UP000662888"/>
    </source>
</evidence>
<keyword evidence="1" id="KW-0812">Transmembrane</keyword>
<feature type="transmembrane region" description="Helical" evidence="1">
    <location>
        <begin position="263"/>
        <end position="289"/>
    </location>
</feature>
<dbReference type="RefSeq" id="WP_206090680.1">
    <property type="nucleotide sequence ID" value="NZ_CP065053.1"/>
</dbReference>
<reference evidence="3 4" key="1">
    <citation type="submission" date="2020-11" db="EMBL/GenBank/DDBJ databases">
        <authorList>
            <person name="Sun Q."/>
        </authorList>
    </citation>
    <scope>NUCLEOTIDE SEQUENCE [LARGE SCALE GENOMIC DNA]</scope>
    <source>
        <strain evidence="3 4">P8398</strain>
    </source>
</reference>
<evidence type="ECO:0000313" key="3">
    <source>
        <dbReference type="EMBL" id="QPI51035.1"/>
    </source>
</evidence>
<dbReference type="PROSITE" id="PS51257">
    <property type="entry name" value="PROKAR_LIPOPROTEIN"/>
    <property type="match status" value="1"/>
</dbReference>